<reference evidence="2" key="1">
    <citation type="submission" date="2016-06" db="EMBL/GenBank/DDBJ databases">
        <authorList>
            <person name="Berg J.A."/>
            <person name="Grossarth S.E."/>
            <person name="Jarvis T.M."/>
            <person name="Merrill B.D."/>
            <person name="Breakwell D.P."/>
            <person name="Hope S."/>
            <person name="Grose J.H."/>
        </authorList>
    </citation>
    <scope>NUCLEOTIDE SEQUENCE [LARGE SCALE GENOMIC DNA]</scope>
</reference>
<name>A0A1B2ICV2_9CAUD</name>
<evidence type="ECO:0000313" key="2">
    <source>
        <dbReference type="Proteomes" id="UP000203302"/>
    </source>
</evidence>
<organism evidence="1 2">
    <name type="scientific">Erwinia phage vB_EamM_Huxley</name>
    <dbReference type="NCBI Taxonomy" id="1883373"/>
    <lineage>
        <taxon>Viruses</taxon>
        <taxon>Duplodnaviria</taxon>
        <taxon>Heunggongvirae</taxon>
        <taxon>Uroviricota</taxon>
        <taxon>Caudoviricetes</taxon>
        <taxon>Chimalliviridae</taxon>
        <taxon>Machinavirus</taxon>
        <taxon>Machinavirus machina</taxon>
    </lineage>
</organism>
<accession>A0A1B2ICV2</accession>
<dbReference type="EMBL" id="KX397368">
    <property type="protein sequence ID" value="ANZ49110.1"/>
    <property type="molecule type" value="Genomic_DNA"/>
</dbReference>
<protein>
    <submittedName>
        <fullName evidence="1">Uncharacterized protein</fullName>
    </submittedName>
</protein>
<dbReference type="RefSeq" id="YP_009292996.1">
    <property type="nucleotide sequence ID" value="NC_031127.1"/>
</dbReference>
<dbReference type="KEGG" id="vg:29069150"/>
<dbReference type="OrthoDB" id="22137at10239"/>
<gene>
    <name evidence="1" type="ORF">HUXLEY_28</name>
</gene>
<dbReference type="GeneID" id="29069150"/>
<proteinExistence type="predicted"/>
<evidence type="ECO:0000313" key="1">
    <source>
        <dbReference type="EMBL" id="ANZ49110.1"/>
    </source>
</evidence>
<sequence>MKTLYFEFPETYREINRVLEKFTNKNYFDDPDTIDHYIELLVRMETHRRLYNADIGSLKKWMRSEMVRWPVSADYFSNNTVQLYIIESSDLWAAIDKEMTITPNPDFIMWHVERGVWKMITSGVNLYVK</sequence>
<dbReference type="Proteomes" id="UP000203302">
    <property type="component" value="Segment"/>
</dbReference>